<dbReference type="Pfam" id="PF00202">
    <property type="entry name" value="Aminotran_3"/>
    <property type="match status" value="1"/>
</dbReference>
<dbReference type="eggNOG" id="COG0161">
    <property type="taxonomic scope" value="Bacteria"/>
</dbReference>
<keyword evidence="8" id="KW-1185">Reference proteome</keyword>
<dbReference type="SUPFAM" id="SSF53383">
    <property type="entry name" value="PLP-dependent transferases"/>
    <property type="match status" value="1"/>
</dbReference>
<dbReference type="InterPro" id="IPR005814">
    <property type="entry name" value="Aminotrans_3"/>
</dbReference>
<dbReference type="PANTHER" id="PTHR43094:SF1">
    <property type="entry name" value="AMINOTRANSFERASE CLASS-III"/>
    <property type="match status" value="1"/>
</dbReference>
<dbReference type="GO" id="GO:0030170">
    <property type="term" value="F:pyridoxal phosphate binding"/>
    <property type="evidence" value="ECO:0007669"/>
    <property type="project" value="InterPro"/>
</dbReference>
<evidence type="ECO:0000313" key="7">
    <source>
        <dbReference type="EMBL" id="CDM23801.1"/>
    </source>
</evidence>
<dbReference type="PANTHER" id="PTHR43094">
    <property type="entry name" value="AMINOTRANSFERASE"/>
    <property type="match status" value="1"/>
</dbReference>
<evidence type="ECO:0000256" key="3">
    <source>
        <dbReference type="ARBA" id="ARBA00022576"/>
    </source>
</evidence>
<sequence length="464" mass="49000">MGRPGMEIAVRVSGPLDREAAMHTQAPHSADLSNLWMPFTANRRFKAHPRMLAAARGMYYTAADGHQVLDGTSGLWCVNAGHGRQPIIDAISRQAAHLDYAPSFQIGHEDSFLAASEVAALMPDGLDRVFFTNSGSESVDTALKIALAYHRARGEGQRTRLIGRERGYHGVGFGGISVGGIAPNRKAFSAVLLPGVDHLPHTHDLARNAFSRGQPAWGGEPFADALESLVALHDASTIAAVIVEPLAGSTGVLVPPRGYLERLRAITQKHGILLIFDEVITGFGRLGAATGSAFFGVTPDLITLAKGISNAAVPAGAVAVSRGVHDAILDAGAGGIEFFHGYTYSAHPLATAAIRATLGVYRDEDLFARARALSAPFEEAAHALKGRRHVIDIRNLGLVAGIELAPREGAPGARAAEAFGKCFDRGVLVRYTGDTLAISPPLIIGEDEIGRIFETLADVLATVD</sequence>
<dbReference type="GO" id="GO:0016223">
    <property type="term" value="F:beta-alanine:pyruvate transaminase activity"/>
    <property type="evidence" value="ECO:0007669"/>
    <property type="project" value="UniProtKB-EC"/>
</dbReference>
<protein>
    <submittedName>
        <fullName evidence="7">Omega-amino acid--pyruvate aminotransferase</fullName>
        <ecNumber evidence="7">2.6.1.18</ecNumber>
    </submittedName>
</protein>
<dbReference type="Gene3D" id="3.40.640.10">
    <property type="entry name" value="Type I PLP-dependent aspartate aminotransferase-like (Major domain)"/>
    <property type="match status" value="1"/>
</dbReference>
<keyword evidence="7" id="KW-0670">Pyruvate</keyword>
<dbReference type="PATRIC" id="fig|1437824.5.peg.1317"/>
<dbReference type="EC" id="2.6.1.18" evidence="7"/>
<keyword evidence="3 7" id="KW-0032">Aminotransferase</keyword>
<dbReference type="InterPro" id="IPR015424">
    <property type="entry name" value="PyrdxlP-dep_Trfase"/>
</dbReference>
<dbReference type="EMBL" id="HG916765">
    <property type="protein sequence ID" value="CDM23801.1"/>
    <property type="molecule type" value="Genomic_DNA"/>
</dbReference>
<dbReference type="PROSITE" id="PS00600">
    <property type="entry name" value="AA_TRANSFER_CLASS_3"/>
    <property type="match status" value="1"/>
</dbReference>
<dbReference type="Proteomes" id="UP000019805">
    <property type="component" value="Chromosome"/>
</dbReference>
<dbReference type="CDD" id="cd00610">
    <property type="entry name" value="OAT_like"/>
    <property type="match status" value="1"/>
</dbReference>
<keyword evidence="4 7" id="KW-0808">Transferase</keyword>
<comment type="cofactor">
    <cofactor evidence="1">
        <name>pyridoxal 5'-phosphate</name>
        <dbReference type="ChEBI" id="CHEBI:597326"/>
    </cofactor>
</comment>
<dbReference type="STRING" id="1437824.BN940_06666"/>
<comment type="similarity">
    <text evidence="2 6">Belongs to the class-III pyridoxal-phosphate-dependent aminotransferase family.</text>
</comment>
<evidence type="ECO:0000256" key="6">
    <source>
        <dbReference type="RuleBase" id="RU003560"/>
    </source>
</evidence>
<organism evidence="7 8">
    <name type="scientific">Castellaniella defragrans (strain DSM 12143 / CCUG 39792 / 65Phen)</name>
    <name type="common">Alcaligenes defragrans</name>
    <dbReference type="NCBI Taxonomy" id="1437824"/>
    <lineage>
        <taxon>Bacteria</taxon>
        <taxon>Pseudomonadati</taxon>
        <taxon>Pseudomonadota</taxon>
        <taxon>Betaproteobacteria</taxon>
        <taxon>Burkholderiales</taxon>
        <taxon>Alcaligenaceae</taxon>
        <taxon>Castellaniella</taxon>
    </lineage>
</organism>
<evidence type="ECO:0000256" key="5">
    <source>
        <dbReference type="ARBA" id="ARBA00022898"/>
    </source>
</evidence>
<evidence type="ECO:0000313" key="8">
    <source>
        <dbReference type="Proteomes" id="UP000019805"/>
    </source>
</evidence>
<proteinExistence type="inferred from homology"/>
<dbReference type="FunFam" id="3.40.640.10:FF:000014">
    <property type="entry name" value="Adenosylmethionine-8-amino-7-oxononanoate aminotransferase, probable"/>
    <property type="match status" value="1"/>
</dbReference>
<dbReference type="HOGENOM" id="CLU_016922_4_3_4"/>
<evidence type="ECO:0000256" key="1">
    <source>
        <dbReference type="ARBA" id="ARBA00001933"/>
    </source>
</evidence>
<evidence type="ECO:0000256" key="2">
    <source>
        <dbReference type="ARBA" id="ARBA00008954"/>
    </source>
</evidence>
<name>W8X3I6_CASD6</name>
<evidence type="ECO:0000256" key="4">
    <source>
        <dbReference type="ARBA" id="ARBA00022679"/>
    </source>
</evidence>
<dbReference type="Gene3D" id="3.90.1150.10">
    <property type="entry name" value="Aspartate Aminotransferase, domain 1"/>
    <property type="match status" value="1"/>
</dbReference>
<dbReference type="KEGG" id="cdn:BN940_06666"/>
<dbReference type="InterPro" id="IPR015422">
    <property type="entry name" value="PyrdxlP-dep_Trfase_small"/>
</dbReference>
<dbReference type="InterPro" id="IPR015421">
    <property type="entry name" value="PyrdxlP-dep_Trfase_major"/>
</dbReference>
<accession>W8X3I6</accession>
<gene>
    <name evidence="7" type="ORF">BN940_06666</name>
</gene>
<dbReference type="InterPro" id="IPR049704">
    <property type="entry name" value="Aminotrans_3_PPA_site"/>
</dbReference>
<reference evidence="7 8" key="1">
    <citation type="journal article" date="2014" name="BMC Microbiol.">
        <title>The oxygen-independent metabolism of cyclic monoterpenes in Castellaniella defragrans 65Phen.</title>
        <authorList>
            <person name="Petasch J."/>
            <person name="Disch E.M."/>
            <person name="Markert S."/>
            <person name="Becher D."/>
            <person name="Schweder T."/>
            <person name="Huttel B."/>
            <person name="Reinhardt R."/>
            <person name="Harder J."/>
        </authorList>
    </citation>
    <scope>NUCLEOTIDE SEQUENCE [LARGE SCALE GENOMIC DNA]</scope>
    <source>
        <strain evidence="7">65Phen</strain>
    </source>
</reference>
<dbReference type="AlphaFoldDB" id="W8X3I6"/>
<keyword evidence="5 6" id="KW-0663">Pyridoxal phosphate</keyword>